<evidence type="ECO:0000256" key="2">
    <source>
        <dbReference type="ARBA" id="ARBA00017872"/>
    </source>
</evidence>
<dbReference type="InterPro" id="IPR005517">
    <property type="entry name" value="Transl_elong_EFG/EF2_IV"/>
</dbReference>
<evidence type="ECO:0000259" key="6">
    <source>
        <dbReference type="PROSITE" id="PS51722"/>
    </source>
</evidence>
<dbReference type="SUPFAM" id="SSF54211">
    <property type="entry name" value="Ribosomal protein S5 domain 2-like"/>
    <property type="match status" value="1"/>
</dbReference>
<evidence type="ECO:0000256" key="3">
    <source>
        <dbReference type="ARBA" id="ARBA00022741"/>
    </source>
</evidence>
<dbReference type="InterPro" id="IPR035647">
    <property type="entry name" value="EFG_III/V"/>
</dbReference>
<dbReference type="SUPFAM" id="SSF54980">
    <property type="entry name" value="EF-G C-terminal domain-like"/>
    <property type="match status" value="2"/>
</dbReference>
<dbReference type="NCBIfam" id="NF009891">
    <property type="entry name" value="PRK13351.1-1"/>
    <property type="match status" value="1"/>
</dbReference>
<keyword evidence="7" id="KW-0648">Protein biosynthesis</keyword>
<dbReference type="InterPro" id="IPR053905">
    <property type="entry name" value="EF-G-like_DII"/>
</dbReference>
<dbReference type="Pfam" id="PF22042">
    <property type="entry name" value="EF-G_D2"/>
    <property type="match status" value="1"/>
</dbReference>
<dbReference type="InterPro" id="IPR014721">
    <property type="entry name" value="Ribsml_uS5_D2-typ_fold_subgr"/>
</dbReference>
<dbReference type="InterPro" id="IPR009000">
    <property type="entry name" value="Transl_B-barrel_sf"/>
</dbReference>
<dbReference type="CDD" id="cd04088">
    <property type="entry name" value="EFG_mtEFG_II"/>
    <property type="match status" value="1"/>
</dbReference>
<dbReference type="FunFam" id="3.40.50.300:FF:001994">
    <property type="entry name" value="Translation elongation factor G"/>
    <property type="match status" value="1"/>
</dbReference>
<dbReference type="GO" id="GO:0005525">
    <property type="term" value="F:GTP binding"/>
    <property type="evidence" value="ECO:0007669"/>
    <property type="project" value="UniProtKB-UniRule"/>
</dbReference>
<dbReference type="InterPro" id="IPR027417">
    <property type="entry name" value="P-loop_NTPase"/>
</dbReference>
<dbReference type="InterPro" id="IPR005225">
    <property type="entry name" value="Small_GTP-bd"/>
</dbReference>
<dbReference type="InterPro" id="IPR000640">
    <property type="entry name" value="EFG_V-like"/>
</dbReference>
<dbReference type="Gene3D" id="3.30.70.240">
    <property type="match status" value="1"/>
</dbReference>
<evidence type="ECO:0000313" key="7">
    <source>
        <dbReference type="EMBL" id="SHK27572.1"/>
    </source>
</evidence>
<dbReference type="InterPro" id="IPR041095">
    <property type="entry name" value="EFG_II"/>
</dbReference>
<dbReference type="GO" id="GO:0003746">
    <property type="term" value="F:translation elongation factor activity"/>
    <property type="evidence" value="ECO:0007669"/>
    <property type="project" value="UniProtKB-UniRule"/>
</dbReference>
<organism evidence="7 8">
    <name type="scientific">Anaerobranca californiensis DSM 14826</name>
    <dbReference type="NCBI Taxonomy" id="1120989"/>
    <lineage>
        <taxon>Bacteria</taxon>
        <taxon>Bacillati</taxon>
        <taxon>Bacillota</taxon>
        <taxon>Clostridia</taxon>
        <taxon>Eubacteriales</taxon>
        <taxon>Proteinivoracaceae</taxon>
        <taxon>Anaerobranca</taxon>
    </lineage>
</organism>
<proteinExistence type="inferred from homology"/>
<dbReference type="FunFam" id="3.30.70.870:FF:000016">
    <property type="entry name" value="Translation elongation factor G"/>
    <property type="match status" value="1"/>
</dbReference>
<keyword evidence="3" id="KW-0547">Nucleotide-binding</keyword>
<dbReference type="SMART" id="SM00838">
    <property type="entry name" value="EFG_C"/>
    <property type="match status" value="1"/>
</dbReference>
<evidence type="ECO:0000256" key="5">
    <source>
        <dbReference type="NCBIfam" id="TIGR00484"/>
    </source>
</evidence>
<dbReference type="PROSITE" id="PS51722">
    <property type="entry name" value="G_TR_2"/>
    <property type="match status" value="1"/>
</dbReference>
<evidence type="ECO:0000313" key="8">
    <source>
        <dbReference type="Proteomes" id="UP000243547"/>
    </source>
</evidence>
<dbReference type="Proteomes" id="UP000243547">
    <property type="component" value="Unassembled WGS sequence"/>
</dbReference>
<dbReference type="SUPFAM" id="SSF52540">
    <property type="entry name" value="P-loop containing nucleoside triphosphate hydrolases"/>
    <property type="match status" value="1"/>
</dbReference>
<accession>A0A1M6R551</accession>
<dbReference type="RefSeq" id="WP_072908333.1">
    <property type="nucleotide sequence ID" value="NZ_FRAI01000027.1"/>
</dbReference>
<dbReference type="CDD" id="cd03713">
    <property type="entry name" value="EFG_mtEFG_C"/>
    <property type="match status" value="1"/>
</dbReference>
<dbReference type="EMBL" id="FRAI01000027">
    <property type="protein sequence ID" value="SHK27572.1"/>
    <property type="molecule type" value="Genomic_DNA"/>
</dbReference>
<dbReference type="PRINTS" id="PR00315">
    <property type="entry name" value="ELONGATNFCT"/>
</dbReference>
<dbReference type="InterPro" id="IPR047872">
    <property type="entry name" value="EFG_IV"/>
</dbReference>
<dbReference type="Pfam" id="PF03764">
    <property type="entry name" value="EFG_IV"/>
    <property type="match status" value="1"/>
</dbReference>
<dbReference type="NCBIfam" id="NF009379">
    <property type="entry name" value="PRK12740.1-3"/>
    <property type="match status" value="1"/>
</dbReference>
<dbReference type="CDD" id="cd01434">
    <property type="entry name" value="EFG_mtEFG1_IV"/>
    <property type="match status" value="1"/>
</dbReference>
<dbReference type="GO" id="GO:0032790">
    <property type="term" value="P:ribosome disassembly"/>
    <property type="evidence" value="ECO:0007669"/>
    <property type="project" value="TreeGrafter"/>
</dbReference>
<dbReference type="SUPFAM" id="SSF50447">
    <property type="entry name" value="Translation proteins"/>
    <property type="match status" value="1"/>
</dbReference>
<feature type="domain" description="Tr-type G" evidence="6">
    <location>
        <begin position="7"/>
        <end position="279"/>
    </location>
</feature>
<dbReference type="OrthoDB" id="9804431at2"/>
<protein>
    <recommendedName>
        <fullName evidence="2 5">Elongation factor G</fullName>
    </recommendedName>
</protein>
<evidence type="ECO:0000256" key="4">
    <source>
        <dbReference type="ARBA" id="ARBA00023134"/>
    </source>
</evidence>
<dbReference type="Gene3D" id="3.30.230.10">
    <property type="match status" value="1"/>
</dbReference>
<dbReference type="FunFam" id="3.30.70.240:FF:000001">
    <property type="entry name" value="Elongation factor G"/>
    <property type="match status" value="1"/>
</dbReference>
<name>A0A1M6R551_9FIRM</name>
<keyword evidence="8" id="KW-1185">Reference proteome</keyword>
<dbReference type="Pfam" id="PF14492">
    <property type="entry name" value="EFG_III"/>
    <property type="match status" value="1"/>
</dbReference>
<evidence type="ECO:0000256" key="1">
    <source>
        <dbReference type="ARBA" id="ARBA00005870"/>
    </source>
</evidence>
<sequence>MKKIPNSKIRNIAIISHGGAGKTSLAESMLYTAGAVSRLGRVDDGTSIFDYDQEEIKRKITINTSMAPCEWEGHKINIIDTPGYFDFVGEVKGALRVVDGTILVLCAASGVEVGTEIVYDYAEEQRLPKIIFINKMDRENANFFNVIDELKEKYGNKVVPIQIPIGAEANFKGLVDILKGKAYIFEGDKKYVEGDIPKDLLDKFKEYKEALTEAVAEGCDDLLMKYLEGEELTEEEIMQGLKDGVKEGKILPVLCGSAYKNIGIPQLLSFINFALPSPIDKGKVKARLKNEDIEINVDEKEKFTALVFKTMADPYVGKLTFFRVYSGTLKSDSVIYNATKKVTERVGQLFLMKGKNQEPVDFVQAGDIAAVAKLQETSTGDTLCDKEMDLIIAPIEFPRPVISFAVEPKSKNDEEKVGSGLARFLEEDPTFKVERNSETKQTIISGMGELHLEIIVNRLSKKFGVDVDLKNPKIPYKETIKGKAKVEGKHKKQSGGRGQYGHVWIEFEPLPRGEKFQFVDKIFGGAVPRNYIPAVEKGLIEAMEEGILAGYPVVDIKATLFDGSYHSVDSSEMAFKIAASLAFKKAMQQAQPVLLEPIVNAEIIVPEQFMGDIMGDMNSRRGRILGMEPLGGGLQKVKAQAPLAEMYRYSIDLRSMTQGRGSFTMEYSHYEEVPPHIQEQIVKEAQREKELASK</sequence>
<dbReference type="Gene3D" id="3.30.70.870">
    <property type="entry name" value="Elongation Factor G (Translational Gtpase), domain 3"/>
    <property type="match status" value="1"/>
</dbReference>
<dbReference type="Gene3D" id="3.40.50.300">
    <property type="entry name" value="P-loop containing nucleotide triphosphate hydrolases"/>
    <property type="match status" value="1"/>
</dbReference>
<dbReference type="InterPro" id="IPR020568">
    <property type="entry name" value="Ribosomal_Su5_D2-typ_SF"/>
</dbReference>
<dbReference type="PANTHER" id="PTHR43261">
    <property type="entry name" value="TRANSLATION ELONGATION FACTOR G-RELATED"/>
    <property type="match status" value="1"/>
</dbReference>
<dbReference type="Pfam" id="PF00009">
    <property type="entry name" value="GTP_EFTU"/>
    <property type="match status" value="1"/>
</dbReference>
<dbReference type="STRING" id="1120989.SAMN02745227_01944"/>
<dbReference type="FunFam" id="3.30.230.10:FF:000003">
    <property type="entry name" value="Elongation factor G"/>
    <property type="match status" value="1"/>
</dbReference>
<dbReference type="InterPro" id="IPR004540">
    <property type="entry name" value="Transl_elong_EFG/EF2"/>
</dbReference>
<dbReference type="Gene3D" id="2.40.30.10">
    <property type="entry name" value="Translation factors"/>
    <property type="match status" value="1"/>
</dbReference>
<dbReference type="Pfam" id="PF00679">
    <property type="entry name" value="EFG_C"/>
    <property type="match status" value="1"/>
</dbReference>
<keyword evidence="4" id="KW-0342">GTP-binding</keyword>
<dbReference type="NCBIfam" id="TIGR00231">
    <property type="entry name" value="small_GTP"/>
    <property type="match status" value="1"/>
</dbReference>
<dbReference type="NCBIfam" id="NF009381">
    <property type="entry name" value="PRK12740.1-5"/>
    <property type="match status" value="1"/>
</dbReference>
<dbReference type="CDD" id="cd16262">
    <property type="entry name" value="EFG_III"/>
    <property type="match status" value="1"/>
</dbReference>
<dbReference type="CDD" id="cd04170">
    <property type="entry name" value="EF-G_bact"/>
    <property type="match status" value="1"/>
</dbReference>
<comment type="similarity">
    <text evidence="1">Belongs to the TRAFAC class translation factor GTPase superfamily. Classic translation factor GTPase family. EF-G/EF-2 subfamily.</text>
</comment>
<gene>
    <name evidence="7" type="ORF">SAMN02745227_01944</name>
</gene>
<keyword evidence="7" id="KW-0251">Elongation factor</keyword>
<dbReference type="NCBIfam" id="TIGR00484">
    <property type="entry name" value="EF-G"/>
    <property type="match status" value="1"/>
</dbReference>
<dbReference type="GO" id="GO:0003924">
    <property type="term" value="F:GTPase activity"/>
    <property type="evidence" value="ECO:0007669"/>
    <property type="project" value="InterPro"/>
</dbReference>
<dbReference type="FunFam" id="2.40.30.10:FF:000006">
    <property type="entry name" value="Elongation factor G"/>
    <property type="match status" value="1"/>
</dbReference>
<dbReference type="SMART" id="SM00889">
    <property type="entry name" value="EFG_IV"/>
    <property type="match status" value="1"/>
</dbReference>
<reference evidence="8" key="1">
    <citation type="submission" date="2016-11" db="EMBL/GenBank/DDBJ databases">
        <authorList>
            <person name="Varghese N."/>
            <person name="Submissions S."/>
        </authorList>
    </citation>
    <scope>NUCLEOTIDE SEQUENCE [LARGE SCALE GENOMIC DNA]</scope>
    <source>
        <strain evidence="8">DSM 14826</strain>
    </source>
</reference>
<dbReference type="PANTHER" id="PTHR43261:SF6">
    <property type="entry name" value="ELONGATION FACTOR G-LIKE PROTEIN"/>
    <property type="match status" value="1"/>
</dbReference>
<dbReference type="AlphaFoldDB" id="A0A1M6R551"/>
<dbReference type="InterPro" id="IPR000795">
    <property type="entry name" value="T_Tr_GTP-bd_dom"/>
</dbReference>
<dbReference type="InterPro" id="IPR009022">
    <property type="entry name" value="EFG_III"/>
</dbReference>
<dbReference type="InterPro" id="IPR035649">
    <property type="entry name" value="EFG_V"/>
</dbReference>